<gene>
    <name evidence="3" type="ORF">EI74_0669</name>
</gene>
<comment type="caution">
    <text evidence="3">The sequence shown here is derived from an EMBL/GenBank/DDBJ whole genome shotgun (WGS) entry which is preliminary data.</text>
</comment>
<dbReference type="EMBL" id="SNWN01000014">
    <property type="protein sequence ID" value="TDO19400.1"/>
    <property type="molecule type" value="Genomic_DNA"/>
</dbReference>
<dbReference type="InterPro" id="IPR007326">
    <property type="entry name" value="Lipoprotein-assoc_dom"/>
</dbReference>
<accession>A0A4R6IB24</accession>
<keyword evidence="1" id="KW-1133">Transmembrane helix</keyword>
<feature type="domain" description="Lipoprotein-associated type-17" evidence="2">
    <location>
        <begin position="653"/>
        <end position="733"/>
    </location>
</feature>
<evidence type="ECO:0000256" key="1">
    <source>
        <dbReference type="SAM" id="Phobius"/>
    </source>
</evidence>
<dbReference type="Proteomes" id="UP000295518">
    <property type="component" value="Unassembled WGS sequence"/>
</dbReference>
<organism evidence="3 4">
    <name type="scientific">Mycoplasma testudineum</name>
    <dbReference type="NCBI Taxonomy" id="244584"/>
    <lineage>
        <taxon>Bacteria</taxon>
        <taxon>Bacillati</taxon>
        <taxon>Mycoplasmatota</taxon>
        <taxon>Mollicutes</taxon>
        <taxon>Mycoplasmataceae</taxon>
        <taxon>Mycoplasma</taxon>
    </lineage>
</organism>
<keyword evidence="1" id="KW-0812">Transmembrane</keyword>
<reference evidence="3 4" key="1">
    <citation type="submission" date="2019-03" db="EMBL/GenBank/DDBJ databases">
        <title>Genomic Encyclopedia of Archaeal and Bacterial Type Strains, Phase II (KMG-II): from individual species to whole genera.</title>
        <authorList>
            <person name="Goeker M."/>
        </authorList>
    </citation>
    <scope>NUCLEOTIDE SEQUENCE [LARGE SCALE GENOMIC DNA]</scope>
    <source>
        <strain evidence="3 4">ATCC 700618</strain>
    </source>
</reference>
<evidence type="ECO:0000259" key="2">
    <source>
        <dbReference type="Pfam" id="PF04200"/>
    </source>
</evidence>
<keyword evidence="3" id="KW-0449">Lipoprotein</keyword>
<proteinExistence type="predicted"/>
<keyword evidence="1" id="KW-0472">Membrane</keyword>
<evidence type="ECO:0000313" key="4">
    <source>
        <dbReference type="Proteomes" id="UP000295518"/>
    </source>
</evidence>
<feature type="domain" description="Lipoprotein-associated type-17" evidence="2">
    <location>
        <begin position="528"/>
        <end position="619"/>
    </location>
</feature>
<evidence type="ECO:0000313" key="3">
    <source>
        <dbReference type="EMBL" id="TDO19400.1"/>
    </source>
</evidence>
<feature type="transmembrane region" description="Helical" evidence="1">
    <location>
        <begin position="12"/>
        <end position="31"/>
    </location>
</feature>
<sequence length="1257" mass="137326">MDKKVKKVLIGLGMAAGSTAVIAGFGIGVVLSTNNVDVQQTEVQKRESVEVLIKSSGAELTPTLTAALQSQLEAGTITATSVTPSRIVISNENNDLNYTVTELKISEDFLSLNAVIQISAANYPDIAPVTYEKKVDTKGIDFSTPDKLLTLNSRAAYLEEIIKASRNRITNNFLSFPNYQNAVLTDSTIKSFYSQLPTIVSTLKNSTGALIYLPQINPLNIEAIKTNSAFEGINMSFEFMGYSAADNTTGNISMSFRATTPQLAGSAPFNREFTLEFTTYNDNMFIAEQIINKHFEGTSATLLTDGSQRLQFPKITTPNRKILPSFVRNSNVELVASSPDSTVTVDIATNISISENDLFDSNNLAAAVRNPDGSLLSSAQRAALVSSQLRYEVGYVGQNLLDRFNGTIPPISVNSTPAQNEAFDARVWTFVYEDPSIENNLKSVIGTLDPFNTILTKKEYFLNQSQSTADTGYVLTQIVVSLNGFKKTYFRYIRRLANDKTIDELFNGTGAIKPAITVLPNRQSELGKLLPTSFINTSTNNFDTETLLANFRLPNQNAALSITQTWPNLRYKIVPDQPTSANDISGTMTATVNVYATEADLENDENVVTTYRTTLTGFADQRTENQINLNRLITEFRQMRPTILGTDKQPVDISKIKAQQVTKDNVVLQQVVEEIDGKMVTKYGGTITLIDVLTPSAANITRGIVTLRVRFSVGTSPNVVSQTSDLQISGFLTDEKEIAIAVEEAKALLADVNALTYVPENRSSNQVAGNTEAQNKALTLPGNLTAANFSINPITLEGITKISDKLSVSIPSVDRQNDINGSLNVNINISYNSVIRTTFPIAVNGFRTRGQLNIDSATIIWKRNNPTVKASTFPSSETIHTLLNAITVGSVNQSDLSIYSLVTSDIKSDDKLGTLEFTYKLRDDNQSIEQANSSTVKITGFLTDAQAEVNEAKVVFKVGVPQTSDAKRPENITNAEISSWIQSVTINDTVKTAGAGTDANTYSFLVDSVTNRTNSNENGTITFNYRIKSNNLTSVMLDGTITGLVTNDQSTINSSATPVVTLKDTSKTKKPDAVQADDFIITAGTNQGTNSRILYQLMFPGVEGYNEETQKPVANANNENAVDLWIKLSLASNPNAFRLAKITVGGFTAQSIVDQNLVTARTNAINEFNTRINSADSSFNWWNTEGNQPTLESFEKLPDEQKLAMLNFTKESDVKYAFTTTYNKETNPQTATLTFTVTRNAAKPEQATVLINKFFSS</sequence>
<dbReference type="Pfam" id="PF04200">
    <property type="entry name" value="Lipoprotein_17"/>
    <property type="match status" value="4"/>
</dbReference>
<name>A0A4R6IB24_9MOLU</name>
<feature type="domain" description="Lipoprotein-associated type-17" evidence="2">
    <location>
        <begin position="772"/>
        <end position="848"/>
    </location>
</feature>
<dbReference type="AlphaFoldDB" id="A0A4R6IB24"/>
<feature type="domain" description="Lipoprotein-associated type-17" evidence="2">
    <location>
        <begin position="861"/>
        <end position="943"/>
    </location>
</feature>
<protein>
    <submittedName>
        <fullName evidence="3">Lipoprotein-associated protein</fullName>
    </submittedName>
</protein>
<dbReference type="RefSeq" id="WP_094254825.1">
    <property type="nucleotide sequence ID" value="NZ_NNCE01000006.1"/>
</dbReference>
<keyword evidence="4" id="KW-1185">Reference proteome</keyword>
<dbReference type="OrthoDB" id="400346at2"/>